<dbReference type="GO" id="GO:0015297">
    <property type="term" value="F:antiporter activity"/>
    <property type="evidence" value="ECO:0007669"/>
    <property type="project" value="UniProtKB-KW"/>
</dbReference>
<feature type="transmembrane region" description="Helical" evidence="13">
    <location>
        <begin position="164"/>
        <end position="185"/>
    </location>
</feature>
<keyword evidence="5" id="KW-0813">Transport</keyword>
<keyword evidence="9 13" id="KW-1133">Transmembrane helix</keyword>
<reference evidence="14 15" key="1">
    <citation type="submission" date="2016-11" db="EMBL/GenBank/DDBJ databases">
        <authorList>
            <person name="Jaros S."/>
            <person name="Januszkiewicz K."/>
            <person name="Wedrychowicz H."/>
        </authorList>
    </citation>
    <scope>NUCLEOTIDE SEQUENCE [LARGE SCALE GENOMIC DNA]</scope>
    <source>
        <strain evidence="14 15">DSM 17918</strain>
    </source>
</reference>
<evidence type="ECO:0000256" key="11">
    <source>
        <dbReference type="ARBA" id="ARBA00023136"/>
    </source>
</evidence>
<dbReference type="GO" id="GO:0006811">
    <property type="term" value="P:monoatomic ion transport"/>
    <property type="evidence" value="ECO:0007669"/>
    <property type="project" value="UniProtKB-KW"/>
</dbReference>
<dbReference type="AlphaFoldDB" id="A0A1M5DIZ6"/>
<comment type="similarity">
    <text evidence="3">Belongs to the multi antimicrobial extrusion (MATE) (TC 2.A.66.1) family.</text>
</comment>
<keyword evidence="10" id="KW-0406">Ion transport</keyword>
<keyword evidence="11 13" id="KW-0472">Membrane</keyword>
<evidence type="ECO:0000256" key="12">
    <source>
        <dbReference type="ARBA" id="ARBA00031636"/>
    </source>
</evidence>
<feature type="transmembrane region" description="Helical" evidence="13">
    <location>
        <begin position="95"/>
        <end position="121"/>
    </location>
</feature>
<dbReference type="Proteomes" id="UP000184088">
    <property type="component" value="Unassembled WGS sequence"/>
</dbReference>
<dbReference type="EMBL" id="FQVH01000036">
    <property type="protein sequence ID" value="SHF66712.1"/>
    <property type="molecule type" value="Genomic_DNA"/>
</dbReference>
<gene>
    <name evidence="14" type="ORF">SAMN02746089_02346</name>
</gene>
<evidence type="ECO:0000256" key="5">
    <source>
        <dbReference type="ARBA" id="ARBA00022448"/>
    </source>
</evidence>
<name>A0A1M5DIZ6_9THEO</name>
<evidence type="ECO:0000256" key="13">
    <source>
        <dbReference type="SAM" id="Phobius"/>
    </source>
</evidence>
<dbReference type="InterPro" id="IPR048279">
    <property type="entry name" value="MdtK-like"/>
</dbReference>
<feature type="transmembrane region" description="Helical" evidence="13">
    <location>
        <begin position="421"/>
        <end position="443"/>
    </location>
</feature>
<evidence type="ECO:0000313" key="14">
    <source>
        <dbReference type="EMBL" id="SHF66712.1"/>
    </source>
</evidence>
<proteinExistence type="inferred from homology"/>
<dbReference type="GO" id="GO:0005886">
    <property type="term" value="C:plasma membrane"/>
    <property type="evidence" value="ECO:0007669"/>
    <property type="project" value="UniProtKB-SubCell"/>
</dbReference>
<feature type="transmembrane region" description="Helical" evidence="13">
    <location>
        <begin position="359"/>
        <end position="381"/>
    </location>
</feature>
<feature type="transmembrane region" description="Helical" evidence="13">
    <location>
        <begin position="205"/>
        <end position="225"/>
    </location>
</feature>
<evidence type="ECO:0000256" key="6">
    <source>
        <dbReference type="ARBA" id="ARBA00022449"/>
    </source>
</evidence>
<dbReference type="OrthoDB" id="9776324at2"/>
<feature type="transmembrane region" description="Helical" evidence="13">
    <location>
        <begin position="330"/>
        <end position="353"/>
    </location>
</feature>
<evidence type="ECO:0000256" key="9">
    <source>
        <dbReference type="ARBA" id="ARBA00022989"/>
    </source>
</evidence>
<dbReference type="PIRSF" id="PIRSF006603">
    <property type="entry name" value="DinF"/>
    <property type="match status" value="1"/>
</dbReference>
<evidence type="ECO:0000313" key="15">
    <source>
        <dbReference type="Proteomes" id="UP000184088"/>
    </source>
</evidence>
<comment type="subcellular location">
    <subcellularLocation>
        <location evidence="2">Cell membrane</location>
        <topology evidence="2">Multi-pass membrane protein</topology>
    </subcellularLocation>
</comment>
<keyword evidence="8 13" id="KW-0812">Transmembrane</keyword>
<dbReference type="PANTHER" id="PTHR43298">
    <property type="entry name" value="MULTIDRUG RESISTANCE PROTEIN NORM-RELATED"/>
    <property type="match status" value="1"/>
</dbReference>
<feature type="transmembrane region" description="Helical" evidence="13">
    <location>
        <begin position="265"/>
        <end position="285"/>
    </location>
</feature>
<dbReference type="NCBIfam" id="TIGR00797">
    <property type="entry name" value="matE"/>
    <property type="match status" value="1"/>
</dbReference>
<dbReference type="RefSeq" id="WP_073345616.1">
    <property type="nucleotide sequence ID" value="NZ_FQVH01000036.1"/>
</dbReference>
<dbReference type="InterPro" id="IPR050222">
    <property type="entry name" value="MATE_MdtK"/>
</dbReference>
<evidence type="ECO:0000256" key="8">
    <source>
        <dbReference type="ARBA" id="ARBA00022692"/>
    </source>
</evidence>
<organism evidence="14 15">
    <name type="scientific">Caldanaerobius fijiensis DSM 17918</name>
    <dbReference type="NCBI Taxonomy" id="1121256"/>
    <lineage>
        <taxon>Bacteria</taxon>
        <taxon>Bacillati</taxon>
        <taxon>Bacillota</taxon>
        <taxon>Clostridia</taxon>
        <taxon>Thermoanaerobacterales</taxon>
        <taxon>Thermoanaerobacteraceae</taxon>
        <taxon>Caldanaerobius</taxon>
    </lineage>
</organism>
<accession>A0A1M5DIZ6</accession>
<feature type="transmembrane region" description="Helical" evidence="13">
    <location>
        <begin position="393"/>
        <end position="415"/>
    </location>
</feature>
<evidence type="ECO:0000256" key="10">
    <source>
        <dbReference type="ARBA" id="ARBA00023065"/>
    </source>
</evidence>
<keyword evidence="7" id="KW-1003">Cell membrane</keyword>
<evidence type="ECO:0000256" key="7">
    <source>
        <dbReference type="ARBA" id="ARBA00022475"/>
    </source>
</evidence>
<dbReference type="CDD" id="cd13137">
    <property type="entry name" value="MATE_NorM_like"/>
    <property type="match status" value="1"/>
</dbReference>
<sequence length="455" mass="50097">MEISYAKRSTKNEIWQLAWPSIIEQSLIMMVGLVSTMFVGRLGNAAIAAVGAINSLIFFFQAVFAGLSTGSTVIVARLIGEKDHENARLAVMQSLIMCIFIFIMLTVLGYIFAVPLIHLFFGRISADVFRYALLYYRIVLIGLPFVIIDLVIGGALRGAGDTRTPMYITAIVNIISLLFNLLLVFGVKINGTYIVPAYGVKGTAIAVTIARIIGGFLQLYILYFAKRVINLSIKDRIRIDFKMMSRIVRVGLPASLEQLVMQGGFLVVQIMVATMGTVAMAVYQIGMNANSIAFMPIFGFTLAATSLVGRSLGAKEYDAAENYARQTTRIAVKVIAVIGVCMFIFARQLAALYSTDPVVIHMGSVVIRIFAVIEPMLAIMNVISGSLRAGGDILYIVLTAFAGLWTFRVLVGFILGKILGMGVYGIWIGICFDFVVRSCMYWFRFRAGKWKYIKV</sequence>
<evidence type="ECO:0000256" key="3">
    <source>
        <dbReference type="ARBA" id="ARBA00010199"/>
    </source>
</evidence>
<dbReference type="STRING" id="1121256.SAMN02746089_02346"/>
<dbReference type="PANTHER" id="PTHR43298:SF2">
    <property type="entry name" value="FMN_FAD EXPORTER YEEO-RELATED"/>
    <property type="match status" value="1"/>
</dbReference>
<keyword evidence="6" id="KW-0050">Antiport</keyword>
<feature type="transmembrane region" description="Helical" evidence="13">
    <location>
        <begin position="133"/>
        <end position="152"/>
    </location>
</feature>
<comment type="function">
    <text evidence="1">Multidrug efflux pump.</text>
</comment>
<evidence type="ECO:0000256" key="2">
    <source>
        <dbReference type="ARBA" id="ARBA00004651"/>
    </source>
</evidence>
<dbReference type="GO" id="GO:0042910">
    <property type="term" value="F:xenobiotic transmembrane transporter activity"/>
    <property type="evidence" value="ECO:0007669"/>
    <property type="project" value="InterPro"/>
</dbReference>
<evidence type="ECO:0000256" key="1">
    <source>
        <dbReference type="ARBA" id="ARBA00003408"/>
    </source>
</evidence>
<keyword evidence="15" id="KW-1185">Reference proteome</keyword>
<evidence type="ECO:0000256" key="4">
    <source>
        <dbReference type="ARBA" id="ARBA00020268"/>
    </source>
</evidence>
<dbReference type="Pfam" id="PF01554">
    <property type="entry name" value="MatE"/>
    <property type="match status" value="2"/>
</dbReference>
<feature type="transmembrane region" description="Helical" evidence="13">
    <location>
        <begin position="46"/>
        <end position="75"/>
    </location>
</feature>
<protein>
    <recommendedName>
        <fullName evidence="4">Probable multidrug resistance protein NorM</fullName>
    </recommendedName>
    <alternativeName>
        <fullName evidence="12">Multidrug-efflux transporter</fullName>
    </alternativeName>
</protein>
<feature type="transmembrane region" description="Helical" evidence="13">
    <location>
        <begin position="291"/>
        <end position="309"/>
    </location>
</feature>
<dbReference type="InterPro" id="IPR002528">
    <property type="entry name" value="MATE_fam"/>
</dbReference>